<reference evidence="1" key="1">
    <citation type="journal article" date="2015" name="Nature">
        <title>Complex archaea that bridge the gap between prokaryotes and eukaryotes.</title>
        <authorList>
            <person name="Spang A."/>
            <person name="Saw J.H."/>
            <person name="Jorgensen S.L."/>
            <person name="Zaremba-Niedzwiedzka K."/>
            <person name="Martijn J."/>
            <person name="Lind A.E."/>
            <person name="van Eijk R."/>
            <person name="Schleper C."/>
            <person name="Guy L."/>
            <person name="Ettema T.J."/>
        </authorList>
    </citation>
    <scope>NUCLEOTIDE SEQUENCE</scope>
</reference>
<sequence length="68" mass="7587">MPNDYTTISTQPYTYLDETGQVVDGFKVFFTITEFDETHFVLVKSLAPAVVAKVIKALVADRKSISTQ</sequence>
<proteinExistence type="predicted"/>
<comment type="caution">
    <text evidence="1">The sequence shown here is derived from an EMBL/GenBank/DDBJ whole genome shotgun (WGS) entry which is preliminary data.</text>
</comment>
<organism evidence="1">
    <name type="scientific">marine sediment metagenome</name>
    <dbReference type="NCBI Taxonomy" id="412755"/>
    <lineage>
        <taxon>unclassified sequences</taxon>
        <taxon>metagenomes</taxon>
        <taxon>ecological metagenomes</taxon>
    </lineage>
</organism>
<name>A0A0F9D337_9ZZZZ</name>
<protein>
    <submittedName>
        <fullName evidence="1">Uncharacterized protein</fullName>
    </submittedName>
</protein>
<gene>
    <name evidence="1" type="ORF">LCGC14_2248250</name>
</gene>
<evidence type="ECO:0000313" key="1">
    <source>
        <dbReference type="EMBL" id="KKL56153.1"/>
    </source>
</evidence>
<dbReference type="AlphaFoldDB" id="A0A0F9D337"/>
<accession>A0A0F9D337</accession>
<dbReference type="EMBL" id="LAZR01030591">
    <property type="protein sequence ID" value="KKL56153.1"/>
    <property type="molecule type" value="Genomic_DNA"/>
</dbReference>